<accession>A0AAV3TAZ7</accession>
<comment type="caution">
    <text evidence="1">The sequence shown here is derived from an EMBL/GenBank/DDBJ whole genome shotgun (WGS) entry which is preliminary data.</text>
</comment>
<reference evidence="1 2" key="1">
    <citation type="journal article" date="2019" name="Int. J. Syst. Evol. Microbiol.">
        <title>The Global Catalogue of Microorganisms (GCM) 10K type strain sequencing project: providing services to taxonomists for standard genome sequencing and annotation.</title>
        <authorList>
            <consortium name="The Broad Institute Genomics Platform"/>
            <consortium name="The Broad Institute Genome Sequencing Center for Infectious Disease"/>
            <person name="Wu L."/>
            <person name="Ma J."/>
        </authorList>
    </citation>
    <scope>NUCLEOTIDE SEQUENCE [LARGE SCALE GENOMIC DNA]</scope>
    <source>
        <strain evidence="1 2">JCM 16328</strain>
    </source>
</reference>
<dbReference type="Proteomes" id="UP001500420">
    <property type="component" value="Unassembled WGS sequence"/>
</dbReference>
<evidence type="ECO:0000313" key="2">
    <source>
        <dbReference type="Proteomes" id="UP001500420"/>
    </source>
</evidence>
<dbReference type="RefSeq" id="WP_343773944.1">
    <property type="nucleotide sequence ID" value="NZ_BAAADV010000003.1"/>
</dbReference>
<keyword evidence="2" id="KW-1185">Reference proteome</keyword>
<organism evidence="1 2">
    <name type="scientific">Natronoarchaeum mannanilyticum</name>
    <dbReference type="NCBI Taxonomy" id="926360"/>
    <lineage>
        <taxon>Archaea</taxon>
        <taxon>Methanobacteriati</taxon>
        <taxon>Methanobacteriota</taxon>
        <taxon>Stenosarchaea group</taxon>
        <taxon>Halobacteria</taxon>
        <taxon>Halobacteriales</taxon>
        <taxon>Natronoarchaeaceae</taxon>
    </lineage>
</organism>
<dbReference type="EMBL" id="BAAADV010000003">
    <property type="protein sequence ID" value="GAA0673605.1"/>
    <property type="molecule type" value="Genomic_DNA"/>
</dbReference>
<evidence type="ECO:0000313" key="1">
    <source>
        <dbReference type="EMBL" id="GAA0673605.1"/>
    </source>
</evidence>
<dbReference type="AlphaFoldDB" id="A0AAV3TAZ7"/>
<gene>
    <name evidence="1" type="ORF">GCM10009020_20860</name>
</gene>
<protein>
    <submittedName>
        <fullName evidence="1">Uncharacterized protein</fullName>
    </submittedName>
</protein>
<proteinExistence type="predicted"/>
<name>A0AAV3TAZ7_9EURY</name>
<sequence length="96" mass="10525">MDASADAVRERAEIEHYEPPVYGIEEPLWIATDEATGCSGVGKIEEEAIGNLLSLVATHETAPVDDAEYMKFPGDVREKTWTGESDGLVGRLLEKF</sequence>